<dbReference type="OrthoDB" id="9762066at2"/>
<sequence>MPYRKVRFAPLVIDGVADPKIATGVYTVAFLKRTAFGTLGQLQDAAADEFKVVVKGVAVEADLPVVEATDKNCLVIRGYIKPKGSYPSKQTSVDYVLVPSGAASTVLRFEDLSRVDPDTLTEVSQTPTPAWMARLTAAEAAIATLSAGGVPAGTLDVGDLTDVTEPGKTAITATGATLADRQAAFRSSIDAPKTSHQHQLSQISDLSSLTIGWDKVTGEPDTFPPSTHRHSITDIDGLADVLASLGASASASAQVLKWTEGDLSTNGTSYGVYDTSRPLHEFIGARDPKIAGYTLRAGDKWREQIVTGTGGVDITIDDKELTYTSGWISGDDVLTYGSSDHYAQVAGEKATYTWTSLANGTAALICKKAPHHGIMSLRLDGGTAVSVDLYAATEAYSVEVWKSGPLSAGSHTIEITSTATKNSAAVGTVAEVDGIKLVAAAAGTSNTNPNPSTGGSSGGTTPAPTGFLTRVGDKLQVDGKNWRATGINLPWWNGCGSEIGLPPTVAQMTTLFQNATPGSIYRFFTFGGWDLAKMDQLVAAARPYGHKFILTLSDNMDGCGEPYCGPNPTAFFSGGWKTGGWRDKWLTPVVQRYKNEPVIGMYEWCNEPPPDQLFRSFLDEVGAYVRNTLGDKHLISTGCMSAYGNDTGARLLNNSPYIDVASMHEYDPNQAPSVWTTRDAANAAVAGKPFIVGESGIKDTEIAAGSPRATAIRNKILALKANFPTCVAYIYWSGGAPTGAYLSQHRHELSIIGTQEINVINTTPLL</sequence>
<keyword evidence="3" id="KW-1185">Reference proteome</keyword>
<name>A0A4U6QMQ9_9ACTN</name>
<proteinExistence type="predicted"/>
<comment type="caution">
    <text evidence="2">The sequence shown here is derived from an EMBL/GenBank/DDBJ whole genome shotgun (WGS) entry which is preliminary data.</text>
</comment>
<dbReference type="AlphaFoldDB" id="A0A4U6QMQ9"/>
<dbReference type="SUPFAM" id="SSF51445">
    <property type="entry name" value="(Trans)glycosidases"/>
    <property type="match status" value="1"/>
</dbReference>
<accession>A0A4U6QMQ9</accession>
<dbReference type="Proteomes" id="UP000306985">
    <property type="component" value="Unassembled WGS sequence"/>
</dbReference>
<organism evidence="2 3">
    <name type="scientific">Nakamurella flava</name>
    <dbReference type="NCBI Taxonomy" id="2576308"/>
    <lineage>
        <taxon>Bacteria</taxon>
        <taxon>Bacillati</taxon>
        <taxon>Actinomycetota</taxon>
        <taxon>Actinomycetes</taxon>
        <taxon>Nakamurellales</taxon>
        <taxon>Nakamurellaceae</taxon>
        <taxon>Nakamurella</taxon>
    </lineage>
</organism>
<evidence type="ECO:0000256" key="1">
    <source>
        <dbReference type="SAM" id="MobiDB-lite"/>
    </source>
</evidence>
<evidence type="ECO:0000313" key="2">
    <source>
        <dbReference type="EMBL" id="TKV61883.1"/>
    </source>
</evidence>
<dbReference type="RefSeq" id="WP_137449188.1">
    <property type="nucleotide sequence ID" value="NZ_SZZH01000001.1"/>
</dbReference>
<protein>
    <submittedName>
        <fullName evidence="2">Uncharacterized protein</fullName>
    </submittedName>
</protein>
<evidence type="ECO:0000313" key="3">
    <source>
        <dbReference type="Proteomes" id="UP000306985"/>
    </source>
</evidence>
<dbReference type="EMBL" id="SZZH01000001">
    <property type="protein sequence ID" value="TKV61883.1"/>
    <property type="molecule type" value="Genomic_DNA"/>
</dbReference>
<gene>
    <name evidence="2" type="ORF">FDO65_10185</name>
</gene>
<reference evidence="2 3" key="1">
    <citation type="submission" date="2019-05" db="EMBL/GenBank/DDBJ databases">
        <title>Nakamurella sp. N5BH11, whole genome shotgun sequence.</title>
        <authorList>
            <person name="Tuo L."/>
        </authorList>
    </citation>
    <scope>NUCLEOTIDE SEQUENCE [LARGE SCALE GENOMIC DNA]</scope>
    <source>
        <strain evidence="2 3">N5BH11</strain>
    </source>
</reference>
<dbReference type="InterPro" id="IPR017853">
    <property type="entry name" value="GH"/>
</dbReference>
<dbReference type="Gene3D" id="3.20.20.80">
    <property type="entry name" value="Glycosidases"/>
    <property type="match status" value="1"/>
</dbReference>
<dbReference type="Gene3D" id="2.60.120.260">
    <property type="entry name" value="Galactose-binding domain-like"/>
    <property type="match status" value="1"/>
</dbReference>
<feature type="region of interest" description="Disordered" evidence="1">
    <location>
        <begin position="443"/>
        <end position="464"/>
    </location>
</feature>